<gene>
    <name evidence="2" type="ORF">ACFQE5_01905</name>
</gene>
<dbReference type="PANTHER" id="PTHR24637">
    <property type="entry name" value="COLLAGEN"/>
    <property type="match status" value="1"/>
</dbReference>
<evidence type="ECO:0000313" key="2">
    <source>
        <dbReference type="EMBL" id="MFC5992962.1"/>
    </source>
</evidence>
<reference evidence="3" key="1">
    <citation type="journal article" date="2019" name="Int. J. Syst. Evol. Microbiol.">
        <title>The Global Catalogue of Microorganisms (GCM) 10K type strain sequencing project: providing services to taxonomists for standard genome sequencing and annotation.</title>
        <authorList>
            <consortium name="The Broad Institute Genomics Platform"/>
            <consortium name="The Broad Institute Genome Sequencing Center for Infectious Disease"/>
            <person name="Wu L."/>
            <person name="Ma J."/>
        </authorList>
    </citation>
    <scope>NUCLEOTIDE SEQUENCE [LARGE SCALE GENOMIC DNA]</scope>
    <source>
        <strain evidence="3">CCM 8391</strain>
    </source>
</reference>
<accession>A0ABW1IXD2</accession>
<feature type="compositionally biased region" description="Polar residues" evidence="1">
    <location>
        <begin position="175"/>
        <end position="186"/>
    </location>
</feature>
<keyword evidence="3" id="KW-1185">Reference proteome</keyword>
<feature type="compositionally biased region" description="Pro residues" evidence="1">
    <location>
        <begin position="151"/>
        <end position="169"/>
    </location>
</feature>
<dbReference type="EMBL" id="JBHSQW010000002">
    <property type="protein sequence ID" value="MFC5992962.1"/>
    <property type="molecule type" value="Genomic_DNA"/>
</dbReference>
<dbReference type="RefSeq" id="WP_379582051.1">
    <property type="nucleotide sequence ID" value="NZ_JBHSQW010000002.1"/>
</dbReference>
<name>A0ABW1IXD2_9PSEU</name>
<feature type="compositionally biased region" description="Pro residues" evidence="1">
    <location>
        <begin position="95"/>
        <end position="111"/>
    </location>
</feature>
<dbReference type="Proteomes" id="UP001596302">
    <property type="component" value="Unassembled WGS sequence"/>
</dbReference>
<evidence type="ECO:0000256" key="1">
    <source>
        <dbReference type="SAM" id="MobiDB-lite"/>
    </source>
</evidence>
<comment type="caution">
    <text evidence="2">The sequence shown here is derived from an EMBL/GenBank/DDBJ whole genome shotgun (WGS) entry which is preliminary data.</text>
</comment>
<evidence type="ECO:0000313" key="3">
    <source>
        <dbReference type="Proteomes" id="UP001596302"/>
    </source>
</evidence>
<sequence>MGWLSRARHRTRQTRPRWLLLAVAAVAVLFLVGSLLVARVGRQDAQDAQQVTAQQRDATAAQAQSLAAQIRAECDAARLTGPVCETAVRVERDPIPGPAGPMGPPGPPGPRGPRGEPGVSPPCLSEPMQCRGEPGPRGQAGADGAAGKDGPPGPAGPQGPPGPAGPVCPPGEEQAQVTYQDGQTGTACVKSPPPAEPNE</sequence>
<dbReference type="PANTHER" id="PTHR24637:SF421">
    <property type="entry name" value="CUTICLE COLLAGEN DPY-2"/>
    <property type="match status" value="1"/>
</dbReference>
<feature type="region of interest" description="Disordered" evidence="1">
    <location>
        <begin position="88"/>
        <end position="199"/>
    </location>
</feature>
<evidence type="ECO:0008006" key="4">
    <source>
        <dbReference type="Google" id="ProtNLM"/>
    </source>
</evidence>
<feature type="compositionally biased region" description="Low complexity" evidence="1">
    <location>
        <begin position="136"/>
        <end position="149"/>
    </location>
</feature>
<protein>
    <recommendedName>
        <fullName evidence="4">Collagen triple helix repeat protein</fullName>
    </recommendedName>
</protein>
<organism evidence="2 3">
    <name type="scientific">Pseudonocardia hispaniensis</name>
    <dbReference type="NCBI Taxonomy" id="904933"/>
    <lineage>
        <taxon>Bacteria</taxon>
        <taxon>Bacillati</taxon>
        <taxon>Actinomycetota</taxon>
        <taxon>Actinomycetes</taxon>
        <taxon>Pseudonocardiales</taxon>
        <taxon>Pseudonocardiaceae</taxon>
        <taxon>Pseudonocardia</taxon>
    </lineage>
</organism>
<proteinExistence type="predicted"/>
<dbReference type="Gene3D" id="1.20.5.320">
    <property type="entry name" value="6-Phosphogluconate Dehydrogenase, domain 3"/>
    <property type="match status" value="1"/>
</dbReference>